<dbReference type="SUPFAM" id="SSF57850">
    <property type="entry name" value="RING/U-box"/>
    <property type="match status" value="1"/>
</dbReference>
<dbReference type="FunFam" id="1.10.1580.10:FF:000004">
    <property type="entry name" value="Mitochondrial GTPase 1"/>
    <property type="match status" value="1"/>
</dbReference>
<dbReference type="InterPro" id="IPR006073">
    <property type="entry name" value="GTP-bd"/>
</dbReference>
<dbReference type="InterPro" id="IPR013083">
    <property type="entry name" value="Znf_RING/FYVE/PHD"/>
</dbReference>
<dbReference type="GO" id="GO:0005743">
    <property type="term" value="C:mitochondrial inner membrane"/>
    <property type="evidence" value="ECO:0007669"/>
    <property type="project" value="UniProtKB-SubCell"/>
</dbReference>
<dbReference type="SMART" id="SM00184">
    <property type="entry name" value="RING"/>
    <property type="match status" value="1"/>
</dbReference>
<dbReference type="PANTHER" id="PTHR45782">
    <property type="entry name" value="MITOCHONDRIAL RIBOSOME-ASSOCIATED GTPASE 1"/>
    <property type="match status" value="1"/>
</dbReference>
<keyword evidence="5 14" id="KW-0863">Zinc-finger</keyword>
<evidence type="ECO:0000256" key="4">
    <source>
        <dbReference type="ARBA" id="ARBA00022741"/>
    </source>
</evidence>
<evidence type="ECO:0000256" key="9">
    <source>
        <dbReference type="ARBA" id="ARBA00023128"/>
    </source>
</evidence>
<comment type="subcellular location">
    <subcellularLocation>
        <location evidence="1">Mitochondrion inner membrane</location>
        <topology evidence="1">Peripheral membrane protein</topology>
        <orientation evidence="1">Matrix side</orientation>
    </subcellularLocation>
</comment>
<keyword evidence="11" id="KW-0472">Membrane</keyword>
<dbReference type="InterPro" id="IPR003879">
    <property type="entry name" value="Butyrophylin_SPRY"/>
</dbReference>
<evidence type="ECO:0000259" key="16">
    <source>
        <dbReference type="PROSITE" id="PS50089"/>
    </source>
</evidence>
<dbReference type="GO" id="GO:0005525">
    <property type="term" value="F:GTP binding"/>
    <property type="evidence" value="ECO:0007669"/>
    <property type="project" value="UniProtKB-KW"/>
</dbReference>
<dbReference type="Pfam" id="PF01926">
    <property type="entry name" value="MMR_HSR1"/>
    <property type="match status" value="1"/>
</dbReference>
<dbReference type="PROSITE" id="PS50089">
    <property type="entry name" value="ZF_RING_2"/>
    <property type="match status" value="1"/>
</dbReference>
<dbReference type="SUPFAM" id="SSF52540">
    <property type="entry name" value="P-loop containing nucleoside triphosphate hydrolases"/>
    <property type="match status" value="1"/>
</dbReference>
<feature type="domain" description="RING-type" evidence="16">
    <location>
        <begin position="10"/>
        <end position="60"/>
    </location>
</feature>
<dbReference type="CDD" id="cd01856">
    <property type="entry name" value="YlqF"/>
    <property type="match status" value="1"/>
</dbReference>
<evidence type="ECO:0000256" key="7">
    <source>
        <dbReference type="ARBA" id="ARBA00022833"/>
    </source>
</evidence>
<dbReference type="PROSITE" id="PS50119">
    <property type="entry name" value="ZF_BBOX"/>
    <property type="match status" value="1"/>
</dbReference>
<evidence type="ECO:0000256" key="14">
    <source>
        <dbReference type="PROSITE-ProRule" id="PRU00024"/>
    </source>
</evidence>
<gene>
    <name evidence="18" type="ORF">KOW79_002286</name>
</gene>
<dbReference type="Pfam" id="PF25600">
    <property type="entry name" value="TRIM_CC"/>
    <property type="match status" value="1"/>
</dbReference>
<dbReference type="SUPFAM" id="SSF57845">
    <property type="entry name" value="B-box zinc-binding domain"/>
    <property type="match status" value="1"/>
</dbReference>
<sequence>MEVKDQVLTCPICADVFTKPIRLPCGHNFCWSCIRIVWNEDDDDDDNDSEAGLRFCPECQIFLSPDLKLEINTDLEDKVQHASMCGHMSEETALMSSSLITCDQCIGRSSVAVKSCLNCDASLCSVHTLHHQYRERLRGHTLIELTQDPLSYKCQEHGEEQKLFCQDDQAAVCCLCVVFGTHKSHRIIQLQEACSDFKKALEERDAKLLKNRHQAECALQDLQRLVSETSALANTSRVKIAETYSHIKDLIVKDEQLMMDIIEMEERYTIKWLESKKEDLEQQITNMDSSLRESKSLLQENDQLKLLKHLKRQTFWPKLKSTALPSVDTHSHRMETVQQLAESFYTAVFQITSRPWANMKAIHLDAGTAHPNLEVSADQLEVRWSKQNRKESKDTEHISTEYSILAKESFFSACHYWETAVWEKPYWLIAEREVAHWFPGHMAKGLKQMRASLRKVDCIIEIHDARISLNPLFQESLDVRPHLLILNKMDLADTSNKLSILKQLERDGVKNVMFTDCLKQRDMSIKKVIPLVTDLIENTPRFHREENRSYCVMVIGVPNVGKSSLINALRRTNLKKGKASRVGGEPGITKAVLTKIQVCERPVIHLLDTPGVLAPKIENVETGMKLALCGTILDHLVGEDIIADYLLFSLNRLERFGYVDRYGLEAPSDDIQHVLKCIAVKLGKTQRVKAITGVGDITVKMPNYTAAAYDFIRAFRKGELGKVMLD</sequence>
<evidence type="ECO:0000256" key="6">
    <source>
        <dbReference type="ARBA" id="ARBA00022792"/>
    </source>
</evidence>
<dbReference type="InterPro" id="IPR027417">
    <property type="entry name" value="P-loop_NTPase"/>
</dbReference>
<dbReference type="InterPro" id="IPR001841">
    <property type="entry name" value="Znf_RING"/>
</dbReference>
<dbReference type="InterPro" id="IPR043136">
    <property type="entry name" value="B30.2/SPRY_sf"/>
</dbReference>
<dbReference type="Pfam" id="PF00643">
    <property type="entry name" value="zf-B_box"/>
    <property type="match status" value="1"/>
</dbReference>
<feature type="domain" description="B box-type" evidence="17">
    <location>
        <begin position="154"/>
        <end position="190"/>
    </location>
</feature>
<dbReference type="InterPro" id="IPR000315">
    <property type="entry name" value="Znf_B-box"/>
</dbReference>
<dbReference type="AlphaFoldDB" id="A0A9D3P4E7"/>
<evidence type="ECO:0000256" key="8">
    <source>
        <dbReference type="ARBA" id="ARBA00022946"/>
    </source>
</evidence>
<dbReference type="EMBL" id="JAHKSW010000003">
    <property type="protein sequence ID" value="KAG7333879.1"/>
    <property type="molecule type" value="Genomic_DNA"/>
</dbReference>
<keyword evidence="3" id="KW-0479">Metal-binding</keyword>
<keyword evidence="8" id="KW-0809">Transit peptide</keyword>
<dbReference type="GO" id="GO:0032543">
    <property type="term" value="P:mitochondrial translation"/>
    <property type="evidence" value="ECO:0007669"/>
    <property type="project" value="TreeGrafter"/>
</dbReference>
<dbReference type="PANTHER" id="PTHR45782:SF4">
    <property type="entry name" value="MITOCHONDRIAL RIBOSOME-ASSOCIATED GTPASE 1"/>
    <property type="match status" value="1"/>
</dbReference>
<evidence type="ECO:0000256" key="12">
    <source>
        <dbReference type="ARBA" id="ARBA00031912"/>
    </source>
</evidence>
<evidence type="ECO:0000256" key="11">
    <source>
        <dbReference type="ARBA" id="ARBA00023136"/>
    </source>
</evidence>
<dbReference type="Gene3D" id="4.10.830.40">
    <property type="match status" value="1"/>
</dbReference>
<keyword evidence="4" id="KW-0547">Nucleotide-binding</keyword>
<dbReference type="InterPro" id="IPR013320">
    <property type="entry name" value="ConA-like_dom_sf"/>
</dbReference>
<keyword evidence="15" id="KW-0175">Coiled coil</keyword>
<keyword evidence="19" id="KW-1185">Reference proteome</keyword>
<keyword evidence="10" id="KW-0342">GTP-binding</keyword>
<reference evidence="18 19" key="1">
    <citation type="submission" date="2021-06" db="EMBL/GenBank/DDBJ databases">
        <title>Chromosome-level genome assembly of the red-tail catfish (Hemibagrus wyckioides).</title>
        <authorList>
            <person name="Shao F."/>
        </authorList>
    </citation>
    <scope>NUCLEOTIDE SEQUENCE [LARGE SCALE GENOMIC DNA]</scope>
    <source>
        <strain evidence="18">EC202008001</strain>
        <tissue evidence="18">Blood</tissue>
    </source>
</reference>
<evidence type="ECO:0000256" key="2">
    <source>
        <dbReference type="ARBA" id="ARBA00014617"/>
    </source>
</evidence>
<evidence type="ECO:0000256" key="1">
    <source>
        <dbReference type="ARBA" id="ARBA00004443"/>
    </source>
</evidence>
<evidence type="ECO:0000256" key="15">
    <source>
        <dbReference type="SAM" id="Coils"/>
    </source>
</evidence>
<evidence type="ECO:0000256" key="13">
    <source>
        <dbReference type="ARBA" id="ARBA00045284"/>
    </source>
</evidence>
<organism evidence="18 19">
    <name type="scientific">Hemibagrus wyckioides</name>
    <dbReference type="NCBI Taxonomy" id="337641"/>
    <lineage>
        <taxon>Eukaryota</taxon>
        <taxon>Metazoa</taxon>
        <taxon>Chordata</taxon>
        <taxon>Craniata</taxon>
        <taxon>Vertebrata</taxon>
        <taxon>Euteleostomi</taxon>
        <taxon>Actinopterygii</taxon>
        <taxon>Neopterygii</taxon>
        <taxon>Teleostei</taxon>
        <taxon>Ostariophysi</taxon>
        <taxon>Siluriformes</taxon>
        <taxon>Bagridae</taxon>
        <taxon>Hemibagrus</taxon>
    </lineage>
</organism>
<dbReference type="Pfam" id="PF15227">
    <property type="entry name" value="zf-C3HC4_4"/>
    <property type="match status" value="1"/>
</dbReference>
<evidence type="ECO:0000256" key="10">
    <source>
        <dbReference type="ARBA" id="ARBA00023134"/>
    </source>
</evidence>
<dbReference type="SUPFAM" id="SSF49899">
    <property type="entry name" value="Concanavalin A-like lectins/glucanases"/>
    <property type="match status" value="1"/>
</dbReference>
<dbReference type="Gene3D" id="3.30.160.60">
    <property type="entry name" value="Classic Zinc Finger"/>
    <property type="match status" value="1"/>
</dbReference>
<dbReference type="InterPro" id="IPR058030">
    <property type="entry name" value="TRIM8/14/16/25/29/45/65_CC"/>
</dbReference>
<dbReference type="Gene3D" id="3.30.40.10">
    <property type="entry name" value="Zinc/RING finger domain, C3HC4 (zinc finger)"/>
    <property type="match status" value="1"/>
</dbReference>
<keyword evidence="9" id="KW-0496">Mitochondrion</keyword>
<dbReference type="OrthoDB" id="426657at2759"/>
<keyword evidence="7" id="KW-0862">Zinc</keyword>
<comment type="caution">
    <text evidence="18">The sequence shown here is derived from an EMBL/GenBank/DDBJ whole genome shotgun (WGS) entry which is preliminary data.</text>
</comment>
<dbReference type="GO" id="GO:0003924">
    <property type="term" value="F:GTPase activity"/>
    <property type="evidence" value="ECO:0007669"/>
    <property type="project" value="TreeGrafter"/>
</dbReference>
<feature type="coiled-coil region" evidence="15">
    <location>
        <begin position="270"/>
        <end position="297"/>
    </location>
</feature>
<dbReference type="InterPro" id="IPR017907">
    <property type="entry name" value="Znf_RING_CS"/>
</dbReference>
<comment type="function">
    <text evidence="13">Plays a role in the regulation of the mitochondrial ribosome assembly and of translational activity. Displays mitochondrial GTPase activity.</text>
</comment>
<evidence type="ECO:0000313" key="18">
    <source>
        <dbReference type="EMBL" id="KAG7333879.1"/>
    </source>
</evidence>
<dbReference type="PRINTS" id="PR01407">
    <property type="entry name" value="BUTYPHLNCDUF"/>
</dbReference>
<evidence type="ECO:0000259" key="17">
    <source>
        <dbReference type="PROSITE" id="PS50119"/>
    </source>
</evidence>
<proteinExistence type="predicted"/>
<evidence type="ECO:0000256" key="3">
    <source>
        <dbReference type="ARBA" id="ARBA00022723"/>
    </source>
</evidence>
<dbReference type="Proteomes" id="UP000824219">
    <property type="component" value="Linkage Group LG03"/>
</dbReference>
<evidence type="ECO:0000256" key="5">
    <source>
        <dbReference type="ARBA" id="ARBA00022771"/>
    </source>
</evidence>
<dbReference type="Gene3D" id="3.40.50.300">
    <property type="entry name" value="P-loop containing nucleotide triphosphate hydrolases"/>
    <property type="match status" value="1"/>
</dbReference>
<dbReference type="FunFam" id="3.40.50.300:FF:000876">
    <property type="entry name" value="Mitochondrial GTPase 1"/>
    <property type="match status" value="1"/>
</dbReference>
<dbReference type="PROSITE" id="PS00518">
    <property type="entry name" value="ZF_RING_1"/>
    <property type="match status" value="1"/>
</dbReference>
<name>A0A9D3P4E7_9TELE</name>
<dbReference type="Gene3D" id="1.10.1580.10">
    <property type="match status" value="1"/>
</dbReference>
<evidence type="ECO:0000313" key="19">
    <source>
        <dbReference type="Proteomes" id="UP000824219"/>
    </source>
</evidence>
<dbReference type="GO" id="GO:0008270">
    <property type="term" value="F:zinc ion binding"/>
    <property type="evidence" value="ECO:0007669"/>
    <property type="project" value="UniProtKB-KW"/>
</dbReference>
<accession>A0A9D3P4E7</accession>
<protein>
    <recommendedName>
        <fullName evidence="2">Mitochondrial ribosome-associated GTPase 1</fullName>
    </recommendedName>
    <alternativeName>
        <fullName evidence="12">Mitochondrial GTPase 1</fullName>
    </alternativeName>
</protein>
<dbReference type="SMART" id="SM00336">
    <property type="entry name" value="BBOX"/>
    <property type="match status" value="2"/>
</dbReference>
<keyword evidence="6" id="KW-0999">Mitochondrion inner membrane</keyword>
<dbReference type="Gene3D" id="2.60.120.920">
    <property type="match status" value="1"/>
</dbReference>
<dbReference type="InterPro" id="IPR023179">
    <property type="entry name" value="GTP-bd_ortho_bundle_sf"/>
</dbReference>